<feature type="transmembrane region" description="Helical" evidence="10">
    <location>
        <begin position="534"/>
        <end position="555"/>
    </location>
</feature>
<evidence type="ECO:0000256" key="8">
    <source>
        <dbReference type="RuleBase" id="RU003857"/>
    </source>
</evidence>
<sequence>PRLNIRAQHGDPSGRRTADLPRMADGGGDLGSPDGKIAEVKSPVVRKPSRRSPTTGHIRRKKTDLKRSQSSPREAIVPTSSDDEGRSVPVRRKSLSPGPGPEPKKVLRRRHRVKEKSLEPKEEVSNLDYTTRKDLPKTGIIKKPFATKDDNQQQVEPKSGIIKKSSINKNESLQNSEPKSGNTKKPSAATVDNQQILESKTGSIVTPAVPKSNENEIIHVPEVREGTPKKTDRRKSNDSTNTKHEVNGKNNKEKFDDNLTNDENSNQPKTDGETDKACDDVNEVDKSTRPNSWWGGWLPFKRKEAKAEPASDADATGDDVDPRGEDYITTDDETAAEFVRLLSGANKAEIKAIAVIPRKLSLDDENTPLLRAKRMEEVKSWRQVIRESRVEFVKFMKEFPKEIATLKKLRNRCFCELLIMFIFCGCGAFVFKTTEGSFESFYKCGVKRVKRDFIDDLWRSSHYMKEEDWKSKARSKLWLFENQLQEAFEAGINTYSGQKSWSFINGVIYCLTVVTTIGYGHIAPVTNSGRALTIAYSIIGIPLFLILLADFGKLFTRCIKFLWAFVRRLYYTGSCKKVRRTGPVQEVMKGVQMMYDTIRRPSMFQVTEGVDIGQDGLGTPGDAPSTPAMSAFAIDDEFNLPISVAISILLVYIFMGATVFWCWEEDWTFFESFYFVFISMSTIGFGDLVPKNQMYMMLSIVYLAFGLALTSMCINVVQEKLSDTFRKASAKIGATIGLKVSDDDGTISPVSPTHVEIAEVHKSKSLQSMPVS</sequence>
<dbReference type="InterPro" id="IPR013099">
    <property type="entry name" value="K_chnl_dom"/>
</dbReference>
<dbReference type="GO" id="GO:0005886">
    <property type="term" value="C:plasma membrane"/>
    <property type="evidence" value="ECO:0007669"/>
    <property type="project" value="TreeGrafter"/>
</dbReference>
<evidence type="ECO:0000313" key="12">
    <source>
        <dbReference type="EMBL" id="JAQ00028.1"/>
    </source>
</evidence>
<evidence type="ECO:0000256" key="3">
    <source>
        <dbReference type="ARBA" id="ARBA00022692"/>
    </source>
</evidence>
<feature type="compositionally biased region" description="Basic and acidic residues" evidence="9">
    <location>
        <begin position="115"/>
        <end position="136"/>
    </location>
</feature>
<dbReference type="Gene3D" id="1.10.287.70">
    <property type="match status" value="1"/>
</dbReference>
<organism evidence="12">
    <name type="scientific">Lygus hesperus</name>
    <name type="common">Western plant bug</name>
    <dbReference type="NCBI Taxonomy" id="30085"/>
    <lineage>
        <taxon>Eukaryota</taxon>
        <taxon>Metazoa</taxon>
        <taxon>Ecdysozoa</taxon>
        <taxon>Arthropoda</taxon>
        <taxon>Hexapoda</taxon>
        <taxon>Insecta</taxon>
        <taxon>Pterygota</taxon>
        <taxon>Neoptera</taxon>
        <taxon>Paraneoptera</taxon>
        <taxon>Hemiptera</taxon>
        <taxon>Heteroptera</taxon>
        <taxon>Panheteroptera</taxon>
        <taxon>Cimicomorpha</taxon>
        <taxon>Miridae</taxon>
        <taxon>Mirini</taxon>
        <taxon>Lygus</taxon>
    </lineage>
</organism>
<evidence type="ECO:0000256" key="4">
    <source>
        <dbReference type="ARBA" id="ARBA00022989"/>
    </source>
</evidence>
<reference evidence="12" key="1">
    <citation type="journal article" date="2016" name="Gigascience">
        <title>De novo construction of an expanded transcriptome assembly for the western tarnished plant bug, Lygus hesperus.</title>
        <authorList>
            <person name="Tassone E.E."/>
            <person name="Geib S.M."/>
            <person name="Hall B."/>
            <person name="Fabrick J.A."/>
            <person name="Brent C.S."/>
            <person name="Hull J.J."/>
        </authorList>
    </citation>
    <scope>NUCLEOTIDE SEQUENCE</scope>
</reference>
<feature type="compositionally biased region" description="Basic and acidic residues" evidence="9">
    <location>
        <begin position="8"/>
        <end position="19"/>
    </location>
</feature>
<keyword evidence="7 8" id="KW-0407">Ion channel</keyword>
<feature type="domain" description="Potassium channel" evidence="11">
    <location>
        <begin position="648"/>
        <end position="721"/>
    </location>
</feature>
<evidence type="ECO:0000256" key="7">
    <source>
        <dbReference type="ARBA" id="ARBA00023303"/>
    </source>
</evidence>
<feature type="transmembrane region" description="Helical" evidence="10">
    <location>
        <begin position="503"/>
        <end position="522"/>
    </location>
</feature>
<comment type="subcellular location">
    <subcellularLocation>
        <location evidence="1">Membrane</location>
        <topology evidence="1">Multi-pass membrane protein</topology>
    </subcellularLocation>
</comment>
<keyword evidence="3 8" id="KW-0812">Transmembrane</keyword>
<evidence type="ECO:0000256" key="6">
    <source>
        <dbReference type="ARBA" id="ARBA00023136"/>
    </source>
</evidence>
<dbReference type="InterPro" id="IPR003280">
    <property type="entry name" value="2pore_dom_K_chnl"/>
</dbReference>
<feature type="compositionally biased region" description="Low complexity" evidence="9">
    <location>
        <begin position="158"/>
        <end position="167"/>
    </location>
</feature>
<feature type="transmembrane region" description="Helical" evidence="10">
    <location>
        <begin position="413"/>
        <end position="431"/>
    </location>
</feature>
<feature type="compositionally biased region" description="Basic and acidic residues" evidence="9">
    <location>
        <begin position="213"/>
        <end position="257"/>
    </location>
</feature>
<feature type="region of interest" description="Disordered" evidence="9">
    <location>
        <begin position="1"/>
        <end position="324"/>
    </location>
</feature>
<keyword evidence="5 8" id="KW-0406">Ion transport</keyword>
<gene>
    <name evidence="12" type="primary">twk-9_0</name>
    <name evidence="13" type="synonym">twk-9_1</name>
    <name evidence="13" type="ORF">g.89537</name>
    <name evidence="12" type="ORF">g.89538</name>
</gene>
<dbReference type="AlphaFoldDB" id="A0A146KUP8"/>
<dbReference type="SUPFAM" id="SSF81324">
    <property type="entry name" value="Voltage-gated potassium channels"/>
    <property type="match status" value="2"/>
</dbReference>
<evidence type="ECO:0000256" key="5">
    <source>
        <dbReference type="ARBA" id="ARBA00023065"/>
    </source>
</evidence>
<dbReference type="EMBL" id="GDHC01018601">
    <property type="protein sequence ID" value="JAQ00028.1"/>
    <property type="molecule type" value="Transcribed_RNA"/>
</dbReference>
<dbReference type="EMBL" id="GDHC01006526">
    <property type="protein sequence ID" value="JAQ12103.1"/>
    <property type="molecule type" value="Transcribed_RNA"/>
</dbReference>
<dbReference type="PANTHER" id="PTHR11003">
    <property type="entry name" value="POTASSIUM CHANNEL, SUBFAMILY K"/>
    <property type="match status" value="1"/>
</dbReference>
<dbReference type="Pfam" id="PF07885">
    <property type="entry name" value="Ion_trans_2"/>
    <property type="match status" value="2"/>
</dbReference>
<feature type="transmembrane region" description="Helical" evidence="10">
    <location>
        <begin position="695"/>
        <end position="717"/>
    </location>
</feature>
<feature type="compositionally biased region" description="Basic and acidic residues" evidence="9">
    <location>
        <begin position="270"/>
        <end position="288"/>
    </location>
</feature>
<keyword evidence="2 8" id="KW-0813">Transport</keyword>
<dbReference type="PRINTS" id="PR01333">
    <property type="entry name" value="2POREKCHANEL"/>
</dbReference>
<protein>
    <submittedName>
        <fullName evidence="12">TWiK family of potassium channels protein 9</fullName>
    </submittedName>
</protein>
<evidence type="ECO:0000256" key="2">
    <source>
        <dbReference type="ARBA" id="ARBA00022448"/>
    </source>
</evidence>
<proteinExistence type="inferred from homology"/>
<evidence type="ECO:0000256" key="1">
    <source>
        <dbReference type="ARBA" id="ARBA00004141"/>
    </source>
</evidence>
<dbReference type="GO" id="GO:0022841">
    <property type="term" value="F:potassium ion leak channel activity"/>
    <property type="evidence" value="ECO:0007669"/>
    <property type="project" value="TreeGrafter"/>
</dbReference>
<evidence type="ECO:0000259" key="11">
    <source>
        <dbReference type="Pfam" id="PF07885"/>
    </source>
</evidence>
<feature type="compositionally biased region" description="Polar residues" evidence="9">
    <location>
        <begin position="168"/>
        <end position="204"/>
    </location>
</feature>
<evidence type="ECO:0000256" key="9">
    <source>
        <dbReference type="SAM" id="MobiDB-lite"/>
    </source>
</evidence>
<comment type="similarity">
    <text evidence="8">Belongs to the two pore domain potassium channel (TC 1.A.1.8) family.</text>
</comment>
<dbReference type="PANTHER" id="PTHR11003:SF335">
    <property type="entry name" value="POTASSIUM CHANNEL DOMAIN-CONTAINING PROTEIN"/>
    <property type="match status" value="1"/>
</dbReference>
<accession>A0A146KUP8</accession>
<evidence type="ECO:0000256" key="10">
    <source>
        <dbReference type="SAM" id="Phobius"/>
    </source>
</evidence>
<feature type="domain" description="Potassium channel" evidence="11">
    <location>
        <begin position="498"/>
        <end position="556"/>
    </location>
</feature>
<keyword evidence="4 10" id="KW-1133">Transmembrane helix</keyword>
<keyword evidence="6 10" id="KW-0472">Membrane</keyword>
<name>A0A146KUP8_LYGHE</name>
<feature type="transmembrane region" description="Helical" evidence="10">
    <location>
        <begin position="642"/>
        <end position="663"/>
    </location>
</feature>
<dbReference type="GO" id="GO:0015271">
    <property type="term" value="F:outward rectifier potassium channel activity"/>
    <property type="evidence" value="ECO:0007669"/>
    <property type="project" value="TreeGrafter"/>
</dbReference>
<evidence type="ECO:0000313" key="13">
    <source>
        <dbReference type="EMBL" id="JAQ12103.1"/>
    </source>
</evidence>
<dbReference type="GO" id="GO:0030322">
    <property type="term" value="P:stabilization of membrane potential"/>
    <property type="evidence" value="ECO:0007669"/>
    <property type="project" value="TreeGrafter"/>
</dbReference>
<feature type="non-terminal residue" evidence="12">
    <location>
        <position position="1"/>
    </location>
</feature>